<dbReference type="PANTHER" id="PTHR30413:SF10">
    <property type="entry name" value="CAPSULE POLYSACCHARIDE EXPORT INNER-MEMBRANE PROTEIN CTRC"/>
    <property type="match status" value="1"/>
</dbReference>
<dbReference type="GO" id="GO:0015920">
    <property type="term" value="P:lipopolysaccharide transport"/>
    <property type="evidence" value="ECO:0007669"/>
    <property type="project" value="TreeGrafter"/>
</dbReference>
<accession>A0A975IYP1</accession>
<evidence type="ECO:0000256" key="3">
    <source>
        <dbReference type="SAM" id="Phobius"/>
    </source>
</evidence>
<keyword evidence="3" id="KW-1133">Transmembrane helix</keyword>
<dbReference type="AlphaFoldDB" id="A0A975IYP1"/>
<feature type="transmembrane region" description="Helical" evidence="3">
    <location>
        <begin position="156"/>
        <end position="177"/>
    </location>
</feature>
<feature type="transmembrane region" description="Helical" evidence="3">
    <location>
        <begin position="41"/>
        <end position="63"/>
    </location>
</feature>
<keyword evidence="2" id="KW-0813">Transport</keyword>
<proteinExistence type="inferred from homology"/>
<feature type="transmembrane region" description="Helical" evidence="3">
    <location>
        <begin position="84"/>
        <end position="117"/>
    </location>
</feature>
<keyword evidence="5" id="KW-1185">Reference proteome</keyword>
<dbReference type="Proteomes" id="UP000676409">
    <property type="component" value="Chromosome"/>
</dbReference>
<evidence type="ECO:0000313" key="4">
    <source>
        <dbReference type="EMBL" id="QUD90661.1"/>
    </source>
</evidence>
<feature type="transmembrane region" description="Helical" evidence="3">
    <location>
        <begin position="12"/>
        <end position="35"/>
    </location>
</feature>
<feature type="transmembrane region" description="Helical" evidence="3">
    <location>
        <begin position="209"/>
        <end position="230"/>
    </location>
</feature>
<dbReference type="PRINTS" id="PR00164">
    <property type="entry name" value="ABC2TRNSPORT"/>
</dbReference>
<sequence>MRELHTRFGRDNIGYLWVFAEPMLLAVAVAIIHAYRKSSDSSISMVAVALCGYLTFILFRAIVLRAEGTLESNRPLLYHRMVTLLDMLLARAVLELASTIFAFFLLMGGAIVLGFASLPARPLWLLTGLLMMTWLAFGLSMIVCVASHVSRAFPRLLHAGMYLSLPISGAFFLMRWVPSSFRSAVEWVPLVQIEELVRYGQFADLDDRFVHLPFLVALCMGLTFVGLLALRAIRPHIHLE</sequence>
<feature type="transmembrane region" description="Helical" evidence="3">
    <location>
        <begin position="123"/>
        <end position="144"/>
    </location>
</feature>
<keyword evidence="3" id="KW-0472">Membrane</keyword>
<evidence type="ECO:0000256" key="2">
    <source>
        <dbReference type="ARBA" id="ARBA00022448"/>
    </source>
</evidence>
<dbReference type="EMBL" id="CP073078">
    <property type="protein sequence ID" value="QUD90661.1"/>
    <property type="molecule type" value="Genomic_DNA"/>
</dbReference>
<evidence type="ECO:0000256" key="1">
    <source>
        <dbReference type="ARBA" id="ARBA00007783"/>
    </source>
</evidence>
<name>A0A975IYP1_9CAUL</name>
<protein>
    <submittedName>
        <fullName evidence="4">ABC transporter permease</fullName>
    </submittedName>
</protein>
<gene>
    <name evidence="4" type="ORF">KCG34_04195</name>
</gene>
<dbReference type="GO" id="GO:0043190">
    <property type="term" value="C:ATP-binding cassette (ABC) transporter complex"/>
    <property type="evidence" value="ECO:0007669"/>
    <property type="project" value="InterPro"/>
</dbReference>
<dbReference type="KEGG" id="caul:KCG34_04195"/>
<keyword evidence="3" id="KW-0812">Transmembrane</keyword>
<reference evidence="4" key="1">
    <citation type="submission" date="2021-04" db="EMBL/GenBank/DDBJ databases">
        <title>The complete genome sequence of Caulobacter sp. S6.</title>
        <authorList>
            <person name="Tang Y."/>
            <person name="Ouyang W."/>
            <person name="Liu Q."/>
            <person name="Huang B."/>
            <person name="Guo Z."/>
            <person name="Lei P."/>
        </authorList>
    </citation>
    <scope>NUCLEOTIDE SEQUENCE</scope>
    <source>
        <strain evidence="4">S6</strain>
    </source>
</reference>
<dbReference type="PANTHER" id="PTHR30413">
    <property type="entry name" value="INNER MEMBRANE TRANSPORT PERMEASE"/>
    <property type="match status" value="1"/>
</dbReference>
<comment type="similarity">
    <text evidence="1">Belongs to the ABC-2 integral membrane protein family.</text>
</comment>
<evidence type="ECO:0000313" key="5">
    <source>
        <dbReference type="Proteomes" id="UP000676409"/>
    </source>
</evidence>
<organism evidence="4 5">
    <name type="scientific">Phenylobacterium montanum</name>
    <dbReference type="NCBI Taxonomy" id="2823693"/>
    <lineage>
        <taxon>Bacteria</taxon>
        <taxon>Pseudomonadati</taxon>
        <taxon>Pseudomonadota</taxon>
        <taxon>Alphaproteobacteria</taxon>
        <taxon>Caulobacterales</taxon>
        <taxon>Caulobacteraceae</taxon>
        <taxon>Phenylobacterium</taxon>
    </lineage>
</organism>
<dbReference type="GO" id="GO:0140359">
    <property type="term" value="F:ABC-type transporter activity"/>
    <property type="evidence" value="ECO:0007669"/>
    <property type="project" value="InterPro"/>
</dbReference>
<dbReference type="InterPro" id="IPR000412">
    <property type="entry name" value="ABC_2_transport"/>
</dbReference>